<protein>
    <recommendedName>
        <fullName evidence="10">Apoptotic protease-activating factor 1</fullName>
    </recommendedName>
</protein>
<dbReference type="Proteomes" id="UP001652700">
    <property type="component" value="Unplaced"/>
</dbReference>
<evidence type="ECO:0008006" key="10">
    <source>
        <dbReference type="Google" id="ProtNLM"/>
    </source>
</evidence>
<feature type="domain" description="APAF-1 helical" evidence="6">
    <location>
        <begin position="441"/>
        <end position="572"/>
    </location>
</feature>
<dbReference type="InterPro" id="IPR015943">
    <property type="entry name" value="WD40/YVTN_repeat-like_dom_sf"/>
</dbReference>
<dbReference type="InterPro" id="IPR027417">
    <property type="entry name" value="P-loop_NTPase"/>
</dbReference>
<dbReference type="Gene3D" id="1.25.40.370">
    <property type="match status" value="1"/>
</dbReference>
<dbReference type="InterPro" id="IPR041452">
    <property type="entry name" value="APAF1_C"/>
</dbReference>
<dbReference type="Gene3D" id="2.130.10.10">
    <property type="entry name" value="YVTN repeat-like/Quinoprotein amine dehydrogenase"/>
    <property type="match status" value="3"/>
</dbReference>
<sequence length="1336" mass="154191">MDESLSSQIIAYKSVIADIDDFIDYLISINLLNENAYLDVWKRRPQDRLNELFNKIPLNGSSEAVLKYLKENYPHHEKELENERNYRIASVRGSFPELPPYYVSRKTLDWRKLVDEVKFKLQDLKWDQKLVIHGMMGYGKSCLIHDVLKDAKVREYFDNYLFWVNLGDCHSKEDVWQPMWRLYTAASSIIETKTSHCLDDVDGLKNLLKKLFLEDRLKNSLIILDDASKTEVLTFFDIKAKTVITTQNRSILVGRNVTFVEVKTGFSSKESLELFKKSLDVKHDLPVAAEEIHHICRGHPMRISLIGSYLNENAEEALHGDHIWQYIIDQFLNGQYELNEYTNPQDFHGIIDKCIETLLTDDLKELYKDLSIFEQDVNIPPEVLQILWNKTSDQVRNIMSTLAGKSLVVRFFHTGLNIYIYGIHDVYLSYLKEETKGNRKYLHRKLLEGYDKITNCDYTKLPDDNYTLQFIGYHMYHGEEFHKFKEFLNLNFLELKIKAVGTEDVLRDMYKYRKYITRNENHLKEKLRQYNDFIKRCGKQLYSYMQTNIVQFALKENKDSYVFKDAINIAKKSPHLFFQLQKSCEELDLIQNIPIKDDIHSACYVDSPNHILIGTVKGKIKLFYERSVTEISNFVGHAGAITNLIISPDKRYFLSISIDSTIMLWKFAPDSSRNSRDFSNGFERGLIEAVVSPKNKQKNWLDIHTADGGQIKPSKTFKAEDSDDALISAAFHTEFPDKFRIATASKKGKVFIWDAYPEKPALLYSTAPRGFPVPSLLYSDVAGKESVIFSCDDTIYVLSVKNDRLQYQDTLLNGDQCNSIFFYDSKYIVVGEKTITMFGNRENRYKKKVIFENEEVQTNVCSTLTNDNQYLVVSTDQNFVYIWDLDQERILREFENKGLAKSMDTFYDDDRSVHLLLISSDKRSLQQCHIQPYEREPQVDIPIFTPYWKKKTAMTATSTNDQKLQIFAGYILISESEPASSQITCTCFSVSGNDVIYGLKNGEIRRFNIRFKFDTMLEAGTSVPVTYLKCFDPSNSYSYGRSSVSSGGSTDTLDYLDTELGVIVAMYGNDNITILNKGETFKTTLSHPSIYPFSDKLLIIDSACNIYTWHLETGYLISITNKHILEPVTFNVGAFSPHKSLIAALFDQLGTHFCHIYYLDVETDSVRLLKRFRFTEKMTTAKFSCDGSLLAIGMASGSIKVYNLDENYKETVLNLHEDPIQDLIFSPHKEPILVSMGEEIAWWNLRPLQKNERKGRKRPNSIDILEGLSSDFSSMDITFWSERQPVKGSPYLLSIINLTDKVKYMSASNDFNSFLTIDVTGKVHIMDIILPACEDL</sequence>
<dbReference type="Gene3D" id="3.40.50.300">
    <property type="entry name" value="P-loop containing nucleotide triphosphate hydrolases"/>
    <property type="match status" value="1"/>
</dbReference>
<dbReference type="SUPFAM" id="SSF52540">
    <property type="entry name" value="P-loop containing nucleoside triphosphate hydrolases"/>
    <property type="match status" value="1"/>
</dbReference>
<name>A0ABM5JR12_DIAVI</name>
<evidence type="ECO:0000313" key="8">
    <source>
        <dbReference type="EnsemblMetazoa" id="XP_050500378.1"/>
    </source>
</evidence>
<dbReference type="GeneID" id="126880520"/>
<dbReference type="Pfam" id="PF00931">
    <property type="entry name" value="NB-ARC"/>
    <property type="match status" value="1"/>
</dbReference>
<dbReference type="PROSITE" id="PS50082">
    <property type="entry name" value="WD_REPEATS_2"/>
    <property type="match status" value="1"/>
</dbReference>
<proteinExistence type="predicted"/>
<evidence type="ECO:0000256" key="4">
    <source>
        <dbReference type="PROSITE-ProRule" id="PRU00221"/>
    </source>
</evidence>
<feature type="domain" description="Apoptotic protease-activating factor 1 winged-helix" evidence="7">
    <location>
        <begin position="362"/>
        <end position="431"/>
    </location>
</feature>
<dbReference type="InterPro" id="IPR001680">
    <property type="entry name" value="WD40_rpt"/>
</dbReference>
<dbReference type="PROSITE" id="PS50294">
    <property type="entry name" value="WD_REPEATS_REGION"/>
    <property type="match status" value="1"/>
</dbReference>
<dbReference type="InterPro" id="IPR048975">
    <property type="entry name" value="WHD_APAF1"/>
</dbReference>
<feature type="repeat" description="WD" evidence="4">
    <location>
        <begin position="634"/>
        <end position="675"/>
    </location>
</feature>
<keyword evidence="3" id="KW-0677">Repeat</keyword>
<dbReference type="Gene3D" id="1.10.8.430">
    <property type="entry name" value="Helical domain of apoptotic protease-activating factors"/>
    <property type="match status" value="1"/>
</dbReference>
<reference evidence="8" key="1">
    <citation type="submission" date="2025-05" db="UniProtKB">
        <authorList>
            <consortium name="EnsemblMetazoa"/>
        </authorList>
    </citation>
    <scope>IDENTIFICATION</scope>
</reference>
<evidence type="ECO:0000259" key="7">
    <source>
        <dbReference type="Pfam" id="PF21296"/>
    </source>
</evidence>
<dbReference type="Pfam" id="PF17908">
    <property type="entry name" value="APAF1_C"/>
    <property type="match status" value="1"/>
</dbReference>
<dbReference type="Pfam" id="PF21296">
    <property type="entry name" value="WHD_APAF1"/>
    <property type="match status" value="1"/>
</dbReference>
<keyword evidence="1 4" id="KW-0853">WD repeat</keyword>
<dbReference type="PANTHER" id="PTHR22845:SF5">
    <property type="entry name" value="APOPTOTIC PROTEASE-ACTIVATING FACTOR 1"/>
    <property type="match status" value="1"/>
</dbReference>
<dbReference type="InterPro" id="IPR042197">
    <property type="entry name" value="Apaf_helical"/>
</dbReference>
<dbReference type="Pfam" id="PF00400">
    <property type="entry name" value="WD40"/>
    <property type="match status" value="1"/>
</dbReference>
<organism evidence="8 9">
    <name type="scientific">Diabrotica virgifera virgifera</name>
    <name type="common">western corn rootworm</name>
    <dbReference type="NCBI Taxonomy" id="50390"/>
    <lineage>
        <taxon>Eukaryota</taxon>
        <taxon>Metazoa</taxon>
        <taxon>Ecdysozoa</taxon>
        <taxon>Arthropoda</taxon>
        <taxon>Hexapoda</taxon>
        <taxon>Insecta</taxon>
        <taxon>Pterygota</taxon>
        <taxon>Neoptera</taxon>
        <taxon>Endopterygota</taxon>
        <taxon>Coleoptera</taxon>
        <taxon>Polyphaga</taxon>
        <taxon>Cucujiformia</taxon>
        <taxon>Chrysomeloidea</taxon>
        <taxon>Chrysomelidae</taxon>
        <taxon>Galerucinae</taxon>
        <taxon>Diabroticina</taxon>
        <taxon>Diabroticites</taxon>
        <taxon>Diabrotica</taxon>
    </lineage>
</organism>
<evidence type="ECO:0000259" key="5">
    <source>
        <dbReference type="Pfam" id="PF00931"/>
    </source>
</evidence>
<feature type="domain" description="NB-ARC" evidence="5">
    <location>
        <begin position="112"/>
        <end position="278"/>
    </location>
</feature>
<dbReference type="SMART" id="SM00320">
    <property type="entry name" value="WD40"/>
    <property type="match status" value="7"/>
</dbReference>
<evidence type="ECO:0000259" key="6">
    <source>
        <dbReference type="Pfam" id="PF17908"/>
    </source>
</evidence>
<dbReference type="InterPro" id="IPR036388">
    <property type="entry name" value="WH-like_DNA-bd_sf"/>
</dbReference>
<dbReference type="InterPro" id="IPR036322">
    <property type="entry name" value="WD40_repeat_dom_sf"/>
</dbReference>
<dbReference type="SUPFAM" id="SSF50978">
    <property type="entry name" value="WD40 repeat-like"/>
    <property type="match status" value="1"/>
</dbReference>
<evidence type="ECO:0000256" key="1">
    <source>
        <dbReference type="ARBA" id="ARBA00022574"/>
    </source>
</evidence>
<dbReference type="PANTHER" id="PTHR22845">
    <property type="entry name" value="APOPTOTIC PROTEASE-ACTIVATING FACTOR 1"/>
    <property type="match status" value="1"/>
</dbReference>
<evidence type="ECO:0000256" key="2">
    <source>
        <dbReference type="ARBA" id="ARBA00022703"/>
    </source>
</evidence>
<dbReference type="Gene3D" id="1.10.10.10">
    <property type="entry name" value="Winged helix-like DNA-binding domain superfamily/Winged helix DNA-binding domain"/>
    <property type="match status" value="1"/>
</dbReference>
<dbReference type="InterPro" id="IPR002182">
    <property type="entry name" value="NB-ARC"/>
</dbReference>
<dbReference type="EnsemblMetazoa" id="XM_050644421.1">
    <property type="protein sequence ID" value="XP_050500378.1"/>
    <property type="gene ID" value="LOC126880520"/>
</dbReference>
<evidence type="ECO:0000256" key="3">
    <source>
        <dbReference type="ARBA" id="ARBA00022737"/>
    </source>
</evidence>
<dbReference type="SUPFAM" id="SSF82171">
    <property type="entry name" value="DPP6 N-terminal domain-like"/>
    <property type="match status" value="1"/>
</dbReference>
<keyword evidence="9" id="KW-1185">Reference proteome</keyword>
<evidence type="ECO:0000313" key="9">
    <source>
        <dbReference type="Proteomes" id="UP001652700"/>
    </source>
</evidence>
<keyword evidence="2" id="KW-0053">Apoptosis</keyword>
<accession>A0ABM5JR12</accession>
<dbReference type="RefSeq" id="XP_050500378.1">
    <property type="nucleotide sequence ID" value="XM_050644421.1"/>
</dbReference>